<dbReference type="InterPro" id="IPR014001">
    <property type="entry name" value="Helicase_ATP-bd"/>
</dbReference>
<evidence type="ECO:0000256" key="8">
    <source>
        <dbReference type="ARBA" id="ARBA00022881"/>
    </source>
</evidence>
<accession>A0A5B2TVI6</accession>
<evidence type="ECO:0000256" key="5">
    <source>
        <dbReference type="ARBA" id="ARBA00022763"/>
    </source>
</evidence>
<evidence type="ECO:0000256" key="1">
    <source>
        <dbReference type="ARBA" id="ARBA00004496"/>
    </source>
</evidence>
<dbReference type="CDD" id="cd18790">
    <property type="entry name" value="SF2_C_UvrB"/>
    <property type="match status" value="1"/>
</dbReference>
<comment type="similarity">
    <text evidence="2 13 14">Belongs to the UvrB family.</text>
</comment>
<comment type="function">
    <text evidence="13">The UvrABC repair system catalyzes the recognition and processing of DNA lesions. A damage recognition complex composed of 2 UvrA and 2 UvrB subunits scans DNA for abnormalities. Upon binding of the UvrA(2)B(2) complex to a putative damaged site, the DNA wraps around one UvrB monomer. DNA wrap is dependent on ATP binding by UvrB and probably causes local melting of the DNA helix, facilitating insertion of UvrB beta-hairpin between the DNA strands. Then UvrB probes one DNA strand for the presence of a lesion. If a lesion is found the UvrA subunits dissociate and the UvrB-DNA preincision complex is formed. This complex is subsequently bound by UvrC and the second UvrB is released. If no lesion is found, the DNA wraps around the other UvrB subunit that will check the other stand for damage.</text>
</comment>
<evidence type="ECO:0000259" key="16">
    <source>
        <dbReference type="PROSITE" id="PS50151"/>
    </source>
</evidence>
<dbReference type="Proteomes" id="UP000323188">
    <property type="component" value="Unassembled WGS sequence"/>
</dbReference>
<comment type="subunit">
    <text evidence="11 13 14">Forms a heterotetramer with UvrA during the search for lesions. Interacts with UvrC in an incision complex.</text>
</comment>
<dbReference type="Pfam" id="PF12344">
    <property type="entry name" value="UvrB"/>
    <property type="match status" value="1"/>
</dbReference>
<dbReference type="NCBIfam" id="TIGR00631">
    <property type="entry name" value="uvrb"/>
    <property type="match status" value="1"/>
</dbReference>
<dbReference type="SMART" id="SM00487">
    <property type="entry name" value="DEXDc"/>
    <property type="match status" value="1"/>
</dbReference>
<keyword evidence="4 13" id="KW-0547">Nucleotide-binding</keyword>
<dbReference type="GO" id="GO:0009432">
    <property type="term" value="P:SOS response"/>
    <property type="evidence" value="ECO:0007669"/>
    <property type="project" value="UniProtKB-UniRule"/>
</dbReference>
<keyword evidence="5 13" id="KW-0227">DNA damage</keyword>
<comment type="subcellular location">
    <subcellularLocation>
        <location evidence="1 13 14">Cytoplasm</location>
    </subcellularLocation>
</comment>
<dbReference type="EMBL" id="VUOE01000001">
    <property type="protein sequence ID" value="KAA2218153.1"/>
    <property type="molecule type" value="Genomic_DNA"/>
</dbReference>
<dbReference type="PANTHER" id="PTHR24029">
    <property type="entry name" value="UVRABC SYSTEM PROTEIN B"/>
    <property type="match status" value="1"/>
</dbReference>
<feature type="domain" description="Helicase ATP-binding" evidence="17">
    <location>
        <begin position="24"/>
        <end position="148"/>
    </location>
</feature>
<dbReference type="InterPro" id="IPR027417">
    <property type="entry name" value="P-loop_NTPase"/>
</dbReference>
<protein>
    <recommendedName>
        <fullName evidence="12 13">UvrABC system protein B</fullName>
        <shortName evidence="13">Protein UvrB</shortName>
    </recommendedName>
    <alternativeName>
        <fullName evidence="13">Excinuclease ABC subunit B</fullName>
    </alternativeName>
</protein>
<evidence type="ECO:0000256" key="10">
    <source>
        <dbReference type="ARBA" id="ARBA00023236"/>
    </source>
</evidence>
<dbReference type="SUPFAM" id="SSF46600">
    <property type="entry name" value="C-terminal UvrC-binding domain of UvrB"/>
    <property type="match status" value="1"/>
</dbReference>
<feature type="short sequence motif" description="Beta-hairpin" evidence="13">
    <location>
        <begin position="90"/>
        <end position="113"/>
    </location>
</feature>
<dbReference type="GO" id="GO:0005524">
    <property type="term" value="F:ATP binding"/>
    <property type="evidence" value="ECO:0007669"/>
    <property type="project" value="UniProtKB-UniRule"/>
</dbReference>
<feature type="binding site" evidence="13">
    <location>
        <begin position="37"/>
        <end position="44"/>
    </location>
    <ligand>
        <name>ATP</name>
        <dbReference type="ChEBI" id="CHEBI:30616"/>
    </ligand>
</feature>
<dbReference type="InterPro" id="IPR001943">
    <property type="entry name" value="UVR_dom"/>
</dbReference>
<dbReference type="CDD" id="cd17916">
    <property type="entry name" value="DEXHc_UvrB"/>
    <property type="match status" value="1"/>
</dbReference>
<evidence type="ECO:0000256" key="9">
    <source>
        <dbReference type="ARBA" id="ARBA00023204"/>
    </source>
</evidence>
<dbReference type="AlphaFoldDB" id="A0A5B2TVI6"/>
<dbReference type="Gene3D" id="4.10.860.10">
    <property type="entry name" value="UVR domain"/>
    <property type="match status" value="1"/>
</dbReference>
<evidence type="ECO:0000256" key="15">
    <source>
        <dbReference type="SAM" id="Coils"/>
    </source>
</evidence>
<feature type="domain" description="UVR" evidence="16">
    <location>
        <begin position="626"/>
        <end position="661"/>
    </location>
</feature>
<dbReference type="GO" id="GO:0016887">
    <property type="term" value="F:ATP hydrolysis activity"/>
    <property type="evidence" value="ECO:0007669"/>
    <property type="project" value="InterPro"/>
</dbReference>
<dbReference type="InterPro" id="IPR041471">
    <property type="entry name" value="UvrB_inter"/>
</dbReference>
<dbReference type="InterPro" id="IPR004807">
    <property type="entry name" value="UvrB"/>
</dbReference>
<sequence>MKFNVVSEFSPTGDQPNAIKQLSNGIKEGEKYQTLLGVTGSGKTFTIANVIEEVQRPTLVLAHNKTLAAQLYSEFKQFFPKNAIEYFVSYYDYYQPEAYIPTSGVYIEKDLSINEDIEKLRLSATSSLLSGRRDVLVVASVSCLYGIGNPIEFQKNVISIQKDQVISRTKFLHQLVQSLYSRTTADFRNGNFRVKGDVVDVFPSYADHAFRIHFFGDEIEEIEAFDPFNNTILEVYDSLNIYPANMFVTSQDVLQNAIHNIQDDLVKQIDYFKEIGKPLEAKRLEERTNFDLEMIRELGYCSGIENYSRYLDGREPGTRPFCLLDYFPKDYLMVIDESHVTVPQVHAMYGGDRSRKVNLVDYGFRLPAAMDNRPLKFEEFEALQNQVIYVSATPADYELQLSQGIYVEQVIRPTGLLDPIIEVRPSLNQIDDLVEEIHQRVERDERILVTTLTKRMAEELAKYLDRISVRCRYIHSDVDTLERVEIMQDLRKGIFDVLIGVNLLREGLDLPEVSLVAILDADKEGFLRNNRSLTQTVGRAARNLNGKAIMYADKITESMQKTIDETNYRREKQIQYNTENNITPKALNKNLDSVLSKNSVSTYHYQKEELRAAEPDLEYLTKDQLDKLIREKRKAMEKAAKELDFMQAAKLRDEIKALQEQET</sequence>
<feature type="domain" description="Helicase C-terminal" evidence="18">
    <location>
        <begin position="429"/>
        <end position="595"/>
    </location>
</feature>
<dbReference type="PROSITE" id="PS51194">
    <property type="entry name" value="HELICASE_CTER"/>
    <property type="match status" value="1"/>
</dbReference>
<dbReference type="InterPro" id="IPR006935">
    <property type="entry name" value="Helicase/UvrB_N"/>
</dbReference>
<dbReference type="PROSITE" id="PS51192">
    <property type="entry name" value="HELICASE_ATP_BIND_1"/>
    <property type="match status" value="1"/>
</dbReference>
<keyword evidence="10 13" id="KW-0742">SOS response</keyword>
<reference evidence="19 20" key="1">
    <citation type="submission" date="2019-09" db="EMBL/GenBank/DDBJ databases">
        <authorList>
            <person name="Khan S.A."/>
            <person name="Jeon C.O."/>
            <person name="Chun B.H."/>
            <person name="Jeong S.E."/>
        </authorList>
    </citation>
    <scope>NUCLEOTIDE SEQUENCE [LARGE SCALE GENOMIC DNA]</scope>
    <source>
        <strain evidence="19 20">KCTC 42508</strain>
    </source>
</reference>
<feature type="coiled-coil region" evidence="15">
    <location>
        <begin position="622"/>
        <end position="649"/>
    </location>
</feature>
<evidence type="ECO:0000256" key="6">
    <source>
        <dbReference type="ARBA" id="ARBA00022769"/>
    </source>
</evidence>
<dbReference type="SUPFAM" id="SSF52540">
    <property type="entry name" value="P-loop containing nucleoside triphosphate hydrolases"/>
    <property type="match status" value="2"/>
</dbReference>
<keyword evidence="9 13" id="KW-0234">DNA repair</keyword>
<dbReference type="InterPro" id="IPR024759">
    <property type="entry name" value="UvrB_YAD/RRR_dom"/>
</dbReference>
<evidence type="ECO:0000256" key="7">
    <source>
        <dbReference type="ARBA" id="ARBA00022840"/>
    </source>
</evidence>
<dbReference type="Gene3D" id="3.40.50.300">
    <property type="entry name" value="P-loop containing nucleotide triphosphate hydrolases"/>
    <property type="match status" value="3"/>
</dbReference>
<organism evidence="19 20">
    <name type="scientific">Maribacter flavus</name>
    <dbReference type="NCBI Taxonomy" id="1658664"/>
    <lineage>
        <taxon>Bacteria</taxon>
        <taxon>Pseudomonadati</taxon>
        <taxon>Bacteroidota</taxon>
        <taxon>Flavobacteriia</taxon>
        <taxon>Flavobacteriales</taxon>
        <taxon>Flavobacteriaceae</taxon>
        <taxon>Maribacter</taxon>
    </lineage>
</organism>
<dbReference type="InterPro" id="IPR036876">
    <property type="entry name" value="UVR_dom_sf"/>
</dbReference>
<dbReference type="Pfam" id="PF17757">
    <property type="entry name" value="UvrB_inter"/>
    <property type="match status" value="1"/>
</dbReference>
<dbReference type="InterPro" id="IPR001650">
    <property type="entry name" value="Helicase_C-like"/>
</dbReference>
<evidence type="ECO:0000256" key="2">
    <source>
        <dbReference type="ARBA" id="ARBA00008533"/>
    </source>
</evidence>
<evidence type="ECO:0000256" key="14">
    <source>
        <dbReference type="RuleBase" id="RU003587"/>
    </source>
</evidence>
<dbReference type="SMART" id="SM00490">
    <property type="entry name" value="HELICc"/>
    <property type="match status" value="1"/>
</dbReference>
<evidence type="ECO:0000256" key="11">
    <source>
        <dbReference type="ARBA" id="ARBA00026033"/>
    </source>
</evidence>
<dbReference type="HAMAP" id="MF_00204">
    <property type="entry name" value="UvrB"/>
    <property type="match status" value="1"/>
</dbReference>
<dbReference type="Pfam" id="PF02151">
    <property type="entry name" value="UVR"/>
    <property type="match status" value="1"/>
</dbReference>
<dbReference type="PROSITE" id="PS50151">
    <property type="entry name" value="UVR"/>
    <property type="match status" value="1"/>
</dbReference>
<evidence type="ECO:0000256" key="3">
    <source>
        <dbReference type="ARBA" id="ARBA00022490"/>
    </source>
</evidence>
<evidence type="ECO:0000256" key="4">
    <source>
        <dbReference type="ARBA" id="ARBA00022741"/>
    </source>
</evidence>
<dbReference type="GO" id="GO:0009380">
    <property type="term" value="C:excinuclease repair complex"/>
    <property type="evidence" value="ECO:0007669"/>
    <property type="project" value="InterPro"/>
</dbReference>
<dbReference type="GO" id="GO:0009381">
    <property type="term" value="F:excinuclease ABC activity"/>
    <property type="evidence" value="ECO:0007669"/>
    <property type="project" value="UniProtKB-UniRule"/>
</dbReference>
<keyword evidence="6 13" id="KW-0228">DNA excision</keyword>
<dbReference type="RefSeq" id="WP_154916789.1">
    <property type="nucleotide sequence ID" value="NZ_VUOE01000001.1"/>
</dbReference>
<evidence type="ECO:0000256" key="13">
    <source>
        <dbReference type="HAMAP-Rule" id="MF_00204"/>
    </source>
</evidence>
<evidence type="ECO:0000313" key="19">
    <source>
        <dbReference type="EMBL" id="KAA2218153.1"/>
    </source>
</evidence>
<dbReference type="GO" id="GO:0003677">
    <property type="term" value="F:DNA binding"/>
    <property type="evidence" value="ECO:0007669"/>
    <property type="project" value="UniProtKB-UniRule"/>
</dbReference>
<dbReference type="PANTHER" id="PTHR24029:SF0">
    <property type="entry name" value="UVRABC SYSTEM PROTEIN B"/>
    <property type="match status" value="1"/>
</dbReference>
<dbReference type="Pfam" id="PF00271">
    <property type="entry name" value="Helicase_C"/>
    <property type="match status" value="1"/>
</dbReference>
<keyword evidence="7 13" id="KW-0067">ATP-binding</keyword>
<evidence type="ECO:0000259" key="18">
    <source>
        <dbReference type="PROSITE" id="PS51194"/>
    </source>
</evidence>
<name>A0A5B2TVI6_9FLAO</name>
<evidence type="ECO:0000313" key="20">
    <source>
        <dbReference type="Proteomes" id="UP000323188"/>
    </source>
</evidence>
<gene>
    <name evidence="13 19" type="primary">uvrB</name>
    <name evidence="19" type="ORF">F0361_00610</name>
</gene>
<evidence type="ECO:0000256" key="12">
    <source>
        <dbReference type="ARBA" id="ARBA00029504"/>
    </source>
</evidence>
<proteinExistence type="inferred from homology"/>
<dbReference type="GO" id="GO:0006289">
    <property type="term" value="P:nucleotide-excision repair"/>
    <property type="evidence" value="ECO:0007669"/>
    <property type="project" value="UniProtKB-UniRule"/>
</dbReference>
<dbReference type="Pfam" id="PF04851">
    <property type="entry name" value="ResIII"/>
    <property type="match status" value="1"/>
</dbReference>
<comment type="caution">
    <text evidence="19">The sequence shown here is derived from an EMBL/GenBank/DDBJ whole genome shotgun (WGS) entry which is preliminary data.</text>
</comment>
<keyword evidence="15" id="KW-0175">Coiled coil</keyword>
<dbReference type="GO" id="GO:0005737">
    <property type="term" value="C:cytoplasm"/>
    <property type="evidence" value="ECO:0007669"/>
    <property type="project" value="UniProtKB-SubCell"/>
</dbReference>
<evidence type="ECO:0000259" key="17">
    <source>
        <dbReference type="PROSITE" id="PS51192"/>
    </source>
</evidence>
<dbReference type="NCBIfam" id="NF003673">
    <property type="entry name" value="PRK05298.1"/>
    <property type="match status" value="1"/>
</dbReference>
<comment type="domain">
    <text evidence="13">The beta-hairpin motif is involved in DNA binding.</text>
</comment>
<keyword evidence="8 13" id="KW-0267">Excision nuclease</keyword>
<keyword evidence="3 13" id="KW-0963">Cytoplasm</keyword>